<evidence type="ECO:0000259" key="2">
    <source>
        <dbReference type="SMART" id="SM00568"/>
    </source>
</evidence>
<protein>
    <recommendedName>
        <fullName evidence="2">GRAM domain-containing protein</fullName>
    </recommendedName>
</protein>
<reference evidence="3" key="1">
    <citation type="submission" date="2022-04" db="EMBL/GenBank/DDBJ databases">
        <title>Carnegiea gigantea Genome sequencing and assembly v2.</title>
        <authorList>
            <person name="Copetti D."/>
            <person name="Sanderson M.J."/>
            <person name="Burquez A."/>
            <person name="Wojciechowski M.F."/>
        </authorList>
    </citation>
    <scope>NUCLEOTIDE SEQUENCE</scope>
    <source>
        <strain evidence="3">SGP5-SGP5p</strain>
        <tissue evidence="3">Aerial part</tissue>
    </source>
</reference>
<comment type="caution">
    <text evidence="3">The sequence shown here is derived from an EMBL/GenBank/DDBJ whole genome shotgun (WGS) entry which is preliminary data.</text>
</comment>
<organism evidence="3 4">
    <name type="scientific">Carnegiea gigantea</name>
    <dbReference type="NCBI Taxonomy" id="171969"/>
    <lineage>
        <taxon>Eukaryota</taxon>
        <taxon>Viridiplantae</taxon>
        <taxon>Streptophyta</taxon>
        <taxon>Embryophyta</taxon>
        <taxon>Tracheophyta</taxon>
        <taxon>Spermatophyta</taxon>
        <taxon>Magnoliopsida</taxon>
        <taxon>eudicotyledons</taxon>
        <taxon>Gunneridae</taxon>
        <taxon>Pentapetalae</taxon>
        <taxon>Caryophyllales</taxon>
        <taxon>Cactineae</taxon>
        <taxon>Cactaceae</taxon>
        <taxon>Cactoideae</taxon>
        <taxon>Echinocereeae</taxon>
        <taxon>Carnegiea</taxon>
    </lineage>
</organism>
<accession>A0A9Q1KCZ0</accession>
<evidence type="ECO:0000313" key="3">
    <source>
        <dbReference type="EMBL" id="KAJ8441229.1"/>
    </source>
</evidence>
<dbReference type="Proteomes" id="UP001153076">
    <property type="component" value="Unassembled WGS sequence"/>
</dbReference>
<comment type="similarity">
    <text evidence="1">Belongs to the GEM family.</text>
</comment>
<dbReference type="AlphaFoldDB" id="A0A9Q1KCZ0"/>
<dbReference type="Gene3D" id="2.30.29.30">
    <property type="entry name" value="Pleckstrin-homology domain (PH domain)/Phosphotyrosine-binding domain (PTB)"/>
    <property type="match status" value="1"/>
</dbReference>
<name>A0A9Q1KCZ0_9CARY</name>
<dbReference type="InterPro" id="IPR037848">
    <property type="entry name" value="GEM-like"/>
</dbReference>
<dbReference type="PANTHER" id="PTHR31969">
    <property type="entry name" value="GEM-LIKE PROTEIN 2"/>
    <property type="match status" value="1"/>
</dbReference>
<dbReference type="Pfam" id="PF02893">
    <property type="entry name" value="GRAM"/>
    <property type="match status" value="1"/>
</dbReference>
<keyword evidence="4" id="KW-1185">Reference proteome</keyword>
<dbReference type="OrthoDB" id="1736712at2759"/>
<dbReference type="EMBL" id="JAKOGI010000173">
    <property type="protein sequence ID" value="KAJ8441229.1"/>
    <property type="molecule type" value="Genomic_DNA"/>
</dbReference>
<evidence type="ECO:0000256" key="1">
    <source>
        <dbReference type="ARBA" id="ARBA00009414"/>
    </source>
</evidence>
<feature type="domain" description="GRAM" evidence="2">
    <location>
        <begin position="87"/>
        <end position="166"/>
    </location>
</feature>
<dbReference type="InterPro" id="IPR004182">
    <property type="entry name" value="GRAM"/>
</dbReference>
<sequence>MDVSKAFKSRSMKTMLGDHLLRNALPRVTHDIQTRTTRPMKLLPGPSDASCSWRQYKVGSIFSVINKFVTGKLSLGAKVLQVGRVDKLFRQIFSVREGEQLLHGFKCNLSTTAGPITGRLFISTDKIAFCSDTAIAKFSSPTGEIHRFHYKVVIPLSKIKKSNQSENMKRSSQKYLQVVTKDDFEFWFMGFLNHKKTFNCLKQALYKA</sequence>
<dbReference type="SMART" id="SM00568">
    <property type="entry name" value="GRAM"/>
    <property type="match status" value="1"/>
</dbReference>
<proteinExistence type="inferred from homology"/>
<gene>
    <name evidence="3" type="ORF">Cgig2_033953</name>
</gene>
<evidence type="ECO:0000313" key="4">
    <source>
        <dbReference type="Proteomes" id="UP001153076"/>
    </source>
</evidence>
<dbReference type="InterPro" id="IPR011993">
    <property type="entry name" value="PH-like_dom_sf"/>
</dbReference>